<sequence>MGRLPPAAPSNSPDPLSWVPTYAAFTGAGSPFRHLKTPNVHRFSELSALPIATSAARLAELWLTLQ</sequence>
<dbReference type="AlphaFoldDB" id="A0A8S4QQM7"/>
<protein>
    <submittedName>
        <fullName evidence="1">Jg17852 protein</fullName>
    </submittedName>
</protein>
<comment type="caution">
    <text evidence="1">The sequence shown here is derived from an EMBL/GenBank/DDBJ whole genome shotgun (WGS) entry which is preliminary data.</text>
</comment>
<dbReference type="EMBL" id="CAKXAJ010014384">
    <property type="protein sequence ID" value="CAH2216193.1"/>
    <property type="molecule type" value="Genomic_DNA"/>
</dbReference>
<dbReference type="OrthoDB" id="7512025at2759"/>
<evidence type="ECO:0000313" key="1">
    <source>
        <dbReference type="EMBL" id="CAH2216193.1"/>
    </source>
</evidence>
<proteinExistence type="predicted"/>
<accession>A0A8S4QQM7</accession>
<name>A0A8S4QQM7_9NEOP</name>
<evidence type="ECO:0000313" key="2">
    <source>
        <dbReference type="Proteomes" id="UP000838756"/>
    </source>
</evidence>
<keyword evidence="2" id="KW-1185">Reference proteome</keyword>
<dbReference type="Proteomes" id="UP000838756">
    <property type="component" value="Unassembled WGS sequence"/>
</dbReference>
<organism evidence="1 2">
    <name type="scientific">Pararge aegeria aegeria</name>
    <dbReference type="NCBI Taxonomy" id="348720"/>
    <lineage>
        <taxon>Eukaryota</taxon>
        <taxon>Metazoa</taxon>
        <taxon>Ecdysozoa</taxon>
        <taxon>Arthropoda</taxon>
        <taxon>Hexapoda</taxon>
        <taxon>Insecta</taxon>
        <taxon>Pterygota</taxon>
        <taxon>Neoptera</taxon>
        <taxon>Endopterygota</taxon>
        <taxon>Lepidoptera</taxon>
        <taxon>Glossata</taxon>
        <taxon>Ditrysia</taxon>
        <taxon>Papilionoidea</taxon>
        <taxon>Nymphalidae</taxon>
        <taxon>Satyrinae</taxon>
        <taxon>Satyrini</taxon>
        <taxon>Parargina</taxon>
        <taxon>Pararge</taxon>
    </lineage>
</organism>
<gene>
    <name evidence="1" type="primary">jg17852</name>
    <name evidence="1" type="ORF">PAEG_LOCUS4251</name>
</gene>
<reference evidence="1" key="1">
    <citation type="submission" date="2022-03" db="EMBL/GenBank/DDBJ databases">
        <authorList>
            <person name="Lindestad O."/>
        </authorList>
    </citation>
    <scope>NUCLEOTIDE SEQUENCE</scope>
</reference>